<name>A0A2T4BW50_TRILO</name>
<keyword evidence="4" id="KW-1185">Reference proteome</keyword>
<reference evidence="3 4" key="1">
    <citation type="submission" date="2016-07" db="EMBL/GenBank/DDBJ databases">
        <title>Multiple horizontal gene transfer events from other fungi enriched the ability of initially mycotrophic Trichoderma (Ascomycota) to feed on dead plant biomass.</title>
        <authorList>
            <consortium name="DOE Joint Genome Institute"/>
            <person name="Aerts A."/>
            <person name="Atanasova L."/>
            <person name="Chenthamara K."/>
            <person name="Zhang J."/>
            <person name="Grujic M."/>
            <person name="Henrissat B."/>
            <person name="Kuo A."/>
            <person name="Salamov A."/>
            <person name="Lipzen A."/>
            <person name="Labutti K."/>
            <person name="Barry K."/>
            <person name="Miao Y."/>
            <person name="Rahimi M.J."/>
            <person name="Shen Q."/>
            <person name="Grigoriev I.V."/>
            <person name="Kubicek C.P."/>
            <person name="Druzhinina I.S."/>
        </authorList>
    </citation>
    <scope>NUCLEOTIDE SEQUENCE [LARGE SCALE GENOMIC DNA]</scope>
    <source>
        <strain evidence="3 4">ATCC 18648</strain>
    </source>
</reference>
<proteinExistence type="predicted"/>
<dbReference type="AlphaFoldDB" id="A0A2T4BW50"/>
<dbReference type="Proteomes" id="UP000240760">
    <property type="component" value="Unassembled WGS sequence"/>
</dbReference>
<feature type="compositionally biased region" description="Low complexity" evidence="1">
    <location>
        <begin position="1"/>
        <end position="10"/>
    </location>
</feature>
<protein>
    <submittedName>
        <fullName evidence="3">Uncharacterized protein</fullName>
    </submittedName>
</protein>
<organism evidence="3 4">
    <name type="scientific">Trichoderma longibrachiatum ATCC 18648</name>
    <dbReference type="NCBI Taxonomy" id="983965"/>
    <lineage>
        <taxon>Eukaryota</taxon>
        <taxon>Fungi</taxon>
        <taxon>Dikarya</taxon>
        <taxon>Ascomycota</taxon>
        <taxon>Pezizomycotina</taxon>
        <taxon>Sordariomycetes</taxon>
        <taxon>Hypocreomycetidae</taxon>
        <taxon>Hypocreales</taxon>
        <taxon>Hypocreaceae</taxon>
        <taxon>Trichoderma</taxon>
    </lineage>
</organism>
<accession>A0A2T4BW50</accession>
<gene>
    <name evidence="3" type="ORF">M440DRAFT_1433065</name>
</gene>
<keyword evidence="2" id="KW-0812">Transmembrane</keyword>
<feature type="transmembrane region" description="Helical" evidence="2">
    <location>
        <begin position="39"/>
        <end position="56"/>
    </location>
</feature>
<feature type="compositionally biased region" description="Polar residues" evidence="1">
    <location>
        <begin position="19"/>
        <end position="29"/>
    </location>
</feature>
<sequence length="86" mass="9779">MAMALRNNNRNAHRANRHTSPTGNASEANVQPRWLALRQQSRGIVILILILILTSIPRHRGIREVKSTVSRYVKLEGEGWELTSPR</sequence>
<keyword evidence="2" id="KW-1133">Transmembrane helix</keyword>
<keyword evidence="2" id="KW-0472">Membrane</keyword>
<evidence type="ECO:0000256" key="1">
    <source>
        <dbReference type="SAM" id="MobiDB-lite"/>
    </source>
</evidence>
<feature type="region of interest" description="Disordered" evidence="1">
    <location>
        <begin position="1"/>
        <end position="29"/>
    </location>
</feature>
<evidence type="ECO:0000313" key="3">
    <source>
        <dbReference type="EMBL" id="PTB73544.1"/>
    </source>
</evidence>
<evidence type="ECO:0000313" key="4">
    <source>
        <dbReference type="Proteomes" id="UP000240760"/>
    </source>
</evidence>
<dbReference type="EMBL" id="KZ679138">
    <property type="protein sequence ID" value="PTB73544.1"/>
    <property type="molecule type" value="Genomic_DNA"/>
</dbReference>
<evidence type="ECO:0000256" key="2">
    <source>
        <dbReference type="SAM" id="Phobius"/>
    </source>
</evidence>